<organism evidence="2 3">
    <name type="scientific">Phenylobacterium conjunctum</name>
    <dbReference type="NCBI Taxonomy" id="1298959"/>
    <lineage>
        <taxon>Bacteria</taxon>
        <taxon>Pseudomonadati</taxon>
        <taxon>Pseudomonadota</taxon>
        <taxon>Alphaproteobacteria</taxon>
        <taxon>Caulobacterales</taxon>
        <taxon>Caulobacteraceae</taxon>
        <taxon>Phenylobacterium</taxon>
    </lineage>
</organism>
<dbReference type="RefSeq" id="WP_377353939.1">
    <property type="nucleotide sequence ID" value="NZ_JBHTLQ010000030.1"/>
</dbReference>
<evidence type="ECO:0000313" key="3">
    <source>
        <dbReference type="Proteomes" id="UP001597216"/>
    </source>
</evidence>
<evidence type="ECO:0000313" key="2">
    <source>
        <dbReference type="EMBL" id="MFD1191590.1"/>
    </source>
</evidence>
<evidence type="ECO:0000259" key="1">
    <source>
        <dbReference type="PROSITE" id="PS51186"/>
    </source>
</evidence>
<proteinExistence type="predicted"/>
<dbReference type="EMBL" id="JBHTLQ010000030">
    <property type="protein sequence ID" value="MFD1191590.1"/>
    <property type="molecule type" value="Genomic_DNA"/>
</dbReference>
<dbReference type="InterPro" id="IPR016181">
    <property type="entry name" value="Acyl_CoA_acyltransferase"/>
</dbReference>
<sequence>MDADLSSLVKGYAHARGLIGSRIAAAPYGVFVAYPPGAKQVAEHFAVKGRPTPEPLARDVWLTVFDPDRGPAEPPPPGQVLVSSEYFMAVHLPRPEAALSYPVEELTTARALAELEADATYARAPAADGVFHFVVRQAGRIAAAAHYAFGEGGDIVVDRVATHPDFRRRGLGQAVMSGLLAHAHSQGATRALLLSTQAGEKLYTAMGFQTLAAVAVYAV</sequence>
<keyword evidence="3" id="KW-1185">Reference proteome</keyword>
<dbReference type="SUPFAM" id="SSF55729">
    <property type="entry name" value="Acyl-CoA N-acyltransferases (Nat)"/>
    <property type="match status" value="1"/>
</dbReference>
<dbReference type="Pfam" id="PF00583">
    <property type="entry name" value="Acetyltransf_1"/>
    <property type="match status" value="1"/>
</dbReference>
<dbReference type="GO" id="GO:0016746">
    <property type="term" value="F:acyltransferase activity"/>
    <property type="evidence" value="ECO:0007669"/>
    <property type="project" value="UniProtKB-KW"/>
</dbReference>
<keyword evidence="2" id="KW-0012">Acyltransferase</keyword>
<feature type="domain" description="N-acetyltransferase" evidence="1">
    <location>
        <begin position="90"/>
        <end position="219"/>
    </location>
</feature>
<dbReference type="Proteomes" id="UP001597216">
    <property type="component" value="Unassembled WGS sequence"/>
</dbReference>
<dbReference type="CDD" id="cd04301">
    <property type="entry name" value="NAT_SF"/>
    <property type="match status" value="1"/>
</dbReference>
<dbReference type="InterPro" id="IPR000182">
    <property type="entry name" value="GNAT_dom"/>
</dbReference>
<dbReference type="PROSITE" id="PS51186">
    <property type="entry name" value="GNAT"/>
    <property type="match status" value="1"/>
</dbReference>
<comment type="caution">
    <text evidence="2">The sequence shown here is derived from an EMBL/GenBank/DDBJ whole genome shotgun (WGS) entry which is preliminary data.</text>
</comment>
<name>A0ABW3T4I1_9CAUL</name>
<accession>A0ABW3T4I1</accession>
<dbReference type="EC" id="2.3.-.-" evidence="2"/>
<dbReference type="Gene3D" id="3.40.630.30">
    <property type="match status" value="1"/>
</dbReference>
<keyword evidence="2" id="KW-0808">Transferase</keyword>
<protein>
    <submittedName>
        <fullName evidence="2">GNAT family N-acetyltransferase</fullName>
        <ecNumber evidence="2">2.3.-.-</ecNumber>
    </submittedName>
</protein>
<reference evidence="3" key="1">
    <citation type="journal article" date="2019" name="Int. J. Syst. Evol. Microbiol.">
        <title>The Global Catalogue of Microorganisms (GCM) 10K type strain sequencing project: providing services to taxonomists for standard genome sequencing and annotation.</title>
        <authorList>
            <consortium name="The Broad Institute Genomics Platform"/>
            <consortium name="The Broad Institute Genome Sequencing Center for Infectious Disease"/>
            <person name="Wu L."/>
            <person name="Ma J."/>
        </authorList>
    </citation>
    <scope>NUCLEOTIDE SEQUENCE [LARGE SCALE GENOMIC DNA]</scope>
    <source>
        <strain evidence="3">CCUG 55074</strain>
    </source>
</reference>
<gene>
    <name evidence="2" type="ORF">ACFQ27_13455</name>
</gene>